<accession>A0ABS3RAH5</accession>
<dbReference type="EMBL" id="JAGEOK010000031">
    <property type="protein sequence ID" value="MBO2443230.1"/>
    <property type="molecule type" value="Genomic_DNA"/>
</dbReference>
<dbReference type="RefSeq" id="WP_208271542.1">
    <property type="nucleotide sequence ID" value="NZ_BAAAGM010000018.1"/>
</dbReference>
<comment type="caution">
    <text evidence="2">The sequence shown here is derived from an EMBL/GenBank/DDBJ whole genome shotgun (WGS) entry which is preliminary data.</text>
</comment>
<name>A0ABS3RAH5_9ACTN</name>
<dbReference type="InterPro" id="IPR036188">
    <property type="entry name" value="FAD/NAD-bd_sf"/>
</dbReference>
<evidence type="ECO:0000259" key="1">
    <source>
        <dbReference type="Pfam" id="PF07992"/>
    </source>
</evidence>
<evidence type="ECO:0000313" key="2">
    <source>
        <dbReference type="EMBL" id="MBO2443230.1"/>
    </source>
</evidence>
<dbReference type="SUPFAM" id="SSF51905">
    <property type="entry name" value="FAD/NAD(P)-binding domain"/>
    <property type="match status" value="1"/>
</dbReference>
<proteinExistence type="predicted"/>
<sequence length="39" mass="4101">MRRIAVVGAGPAGLTIAQELRRLGHDGEITMVGAEPYPP</sequence>
<dbReference type="Gene3D" id="3.50.50.60">
    <property type="entry name" value="FAD/NAD(P)-binding domain"/>
    <property type="match status" value="1"/>
</dbReference>
<gene>
    <name evidence="2" type="ORF">J4557_37455</name>
</gene>
<dbReference type="Proteomes" id="UP000666915">
    <property type="component" value="Unassembled WGS sequence"/>
</dbReference>
<keyword evidence="3" id="KW-1185">Reference proteome</keyword>
<reference evidence="2 3" key="1">
    <citation type="submission" date="2021-03" db="EMBL/GenBank/DDBJ databases">
        <authorList>
            <person name="Kanchanasin P."/>
            <person name="Saeng-In P."/>
            <person name="Phongsopitanun W."/>
            <person name="Yuki M."/>
            <person name="Kudo T."/>
            <person name="Ohkuma M."/>
            <person name="Tanasupawat S."/>
        </authorList>
    </citation>
    <scope>NUCLEOTIDE SEQUENCE [LARGE SCALE GENOMIC DNA]</scope>
    <source>
        <strain evidence="2 3">L46</strain>
    </source>
</reference>
<dbReference type="InterPro" id="IPR023753">
    <property type="entry name" value="FAD/NAD-binding_dom"/>
</dbReference>
<feature type="domain" description="FAD/NAD(P)-binding" evidence="1">
    <location>
        <begin position="3"/>
        <end position="35"/>
    </location>
</feature>
<dbReference type="Pfam" id="PF07992">
    <property type="entry name" value="Pyr_redox_2"/>
    <property type="match status" value="1"/>
</dbReference>
<evidence type="ECO:0000313" key="3">
    <source>
        <dbReference type="Proteomes" id="UP000666915"/>
    </source>
</evidence>
<organism evidence="2 3">
    <name type="scientific">Actinomadura nitritigenes</name>
    <dbReference type="NCBI Taxonomy" id="134602"/>
    <lineage>
        <taxon>Bacteria</taxon>
        <taxon>Bacillati</taxon>
        <taxon>Actinomycetota</taxon>
        <taxon>Actinomycetes</taxon>
        <taxon>Streptosporangiales</taxon>
        <taxon>Thermomonosporaceae</taxon>
        <taxon>Actinomadura</taxon>
    </lineage>
</organism>
<protein>
    <submittedName>
        <fullName evidence="2">FAD-dependent oxidoreductase</fullName>
    </submittedName>
</protein>